<dbReference type="Gene3D" id="1.10.10.2390">
    <property type="match status" value="1"/>
</dbReference>
<comment type="caution">
    <text evidence="2">The sequence shown here is derived from an EMBL/GenBank/DDBJ whole genome shotgun (WGS) entry which is preliminary data.</text>
</comment>
<protein>
    <submittedName>
        <fullName evidence="2">Uncharacterized protein DUF3349</fullName>
    </submittedName>
</protein>
<accession>A0A318RQC5</accession>
<name>A0A318RQC5_WILLI</name>
<evidence type="ECO:0000256" key="1">
    <source>
        <dbReference type="SAM" id="MobiDB-lite"/>
    </source>
</evidence>
<proteinExistence type="predicted"/>
<dbReference type="OrthoDB" id="4350726at2"/>
<sequence>MDRPQFLMRVVNWLREGYPNGVPSGDYVPLVALLRRQLSEEEVHSVSRQLIHSGQVTDEGPEPITSIDAGVLITKVTDELPFEADVARIRKHLEAKGWPFDPHPLDPPPESPPAAAPE</sequence>
<dbReference type="Proteomes" id="UP000247591">
    <property type="component" value="Unassembled WGS sequence"/>
</dbReference>
<organism evidence="2 3">
    <name type="scientific">Williamsia limnetica</name>
    <dbReference type="NCBI Taxonomy" id="882452"/>
    <lineage>
        <taxon>Bacteria</taxon>
        <taxon>Bacillati</taxon>
        <taxon>Actinomycetota</taxon>
        <taxon>Actinomycetes</taxon>
        <taxon>Mycobacteriales</taxon>
        <taxon>Nocardiaceae</taxon>
        <taxon>Williamsia</taxon>
    </lineage>
</organism>
<dbReference type="Gene3D" id="6.10.140.2080">
    <property type="match status" value="1"/>
</dbReference>
<dbReference type="EMBL" id="QJSP01000002">
    <property type="protein sequence ID" value="PYE20133.1"/>
    <property type="molecule type" value="Genomic_DNA"/>
</dbReference>
<keyword evidence="3" id="KW-1185">Reference proteome</keyword>
<dbReference type="Pfam" id="PF11829">
    <property type="entry name" value="DUF3349"/>
    <property type="match status" value="1"/>
</dbReference>
<evidence type="ECO:0000313" key="3">
    <source>
        <dbReference type="Proteomes" id="UP000247591"/>
    </source>
</evidence>
<dbReference type="RefSeq" id="WP_110468133.1">
    <property type="nucleotide sequence ID" value="NZ_QJSP01000002.1"/>
</dbReference>
<dbReference type="AlphaFoldDB" id="A0A318RQC5"/>
<dbReference type="InterPro" id="IPR021784">
    <property type="entry name" value="DUF3349"/>
</dbReference>
<feature type="compositionally biased region" description="Pro residues" evidence="1">
    <location>
        <begin position="101"/>
        <end position="118"/>
    </location>
</feature>
<gene>
    <name evidence="2" type="ORF">DFR67_102271</name>
</gene>
<evidence type="ECO:0000313" key="2">
    <source>
        <dbReference type="EMBL" id="PYE20133.1"/>
    </source>
</evidence>
<feature type="region of interest" description="Disordered" evidence="1">
    <location>
        <begin position="97"/>
        <end position="118"/>
    </location>
</feature>
<reference evidence="2 3" key="1">
    <citation type="submission" date="2018-06" db="EMBL/GenBank/DDBJ databases">
        <title>Genomic Encyclopedia of Type Strains, Phase IV (KMG-IV): sequencing the most valuable type-strain genomes for metagenomic binning, comparative biology and taxonomic classification.</title>
        <authorList>
            <person name="Goeker M."/>
        </authorList>
    </citation>
    <scope>NUCLEOTIDE SEQUENCE [LARGE SCALE GENOMIC DNA]</scope>
    <source>
        <strain evidence="2 3">DSM 45521</strain>
    </source>
</reference>